<proteinExistence type="predicted"/>
<gene>
    <name evidence="1" type="ORF">Vadar_004383</name>
</gene>
<reference evidence="1 2" key="1">
    <citation type="journal article" date="2021" name="Hortic Res">
        <title>High-quality reference genome and annotation aids understanding of berry development for evergreen blueberry (Vaccinium darrowii).</title>
        <authorList>
            <person name="Yu J."/>
            <person name="Hulse-Kemp A.M."/>
            <person name="Babiker E."/>
            <person name="Staton M."/>
        </authorList>
    </citation>
    <scope>NUCLEOTIDE SEQUENCE [LARGE SCALE GENOMIC DNA]</scope>
    <source>
        <strain evidence="2">cv. NJ 8807/NJ 8810</strain>
        <tissue evidence="1">Young leaf</tissue>
    </source>
</reference>
<name>A0ACB7XFP0_9ERIC</name>
<sequence length="485" mass="54255">MEAHRNAASARETKLYDASVSGDVQALDALMQEDKLLLDRVSLTCFGETPAHIAAMRGHVDFTRELMSRKPNLASELDSLLRSPLHVACVAGHADVVRELLLKNINVLKDRDEDGRTPFHLAVAKGRVKVLSVLIAEINTRDELTREIIQVLEKGGGEAEGGSVLHLCVKYNRLEALKLVVEWMRRIDEHNSIINSKDGNGNTILHLAAALKQKETIEYLFQIRGVLAARNTKNENGFTALDVLEVFPRDLKSMEIRDIFMQAGVQRACCSPTNHHLESPPPITTITTISELITKTWKMFFKMDNKWLGEARGNLIMSASVIAAMAFQGVLSTPGGVWADYGVWRNNSSNKVNLQPGTSIMGSLSSDMFRSFFIFNTVSLMASLSTILLAISGFPLKNRLAVWLLMTTMCTSVASMALAYLYAMGMVFPANSWDSIDQFFNGVCYTWLSICGFVVLIHTFRFFAWLLERRPRLFRREFHNQTFGA</sequence>
<comment type="caution">
    <text evidence="1">The sequence shown here is derived from an EMBL/GenBank/DDBJ whole genome shotgun (WGS) entry which is preliminary data.</text>
</comment>
<accession>A0ACB7XFP0</accession>
<dbReference type="Proteomes" id="UP000828048">
    <property type="component" value="Chromosome 10"/>
</dbReference>
<organism evidence="1 2">
    <name type="scientific">Vaccinium darrowii</name>
    <dbReference type="NCBI Taxonomy" id="229202"/>
    <lineage>
        <taxon>Eukaryota</taxon>
        <taxon>Viridiplantae</taxon>
        <taxon>Streptophyta</taxon>
        <taxon>Embryophyta</taxon>
        <taxon>Tracheophyta</taxon>
        <taxon>Spermatophyta</taxon>
        <taxon>Magnoliopsida</taxon>
        <taxon>eudicotyledons</taxon>
        <taxon>Gunneridae</taxon>
        <taxon>Pentapetalae</taxon>
        <taxon>asterids</taxon>
        <taxon>Ericales</taxon>
        <taxon>Ericaceae</taxon>
        <taxon>Vaccinioideae</taxon>
        <taxon>Vaccinieae</taxon>
        <taxon>Vaccinium</taxon>
    </lineage>
</organism>
<keyword evidence="2" id="KW-1185">Reference proteome</keyword>
<evidence type="ECO:0000313" key="2">
    <source>
        <dbReference type="Proteomes" id="UP000828048"/>
    </source>
</evidence>
<evidence type="ECO:0000313" key="1">
    <source>
        <dbReference type="EMBL" id="KAH7839455.1"/>
    </source>
</evidence>
<dbReference type="EMBL" id="CM037160">
    <property type="protein sequence ID" value="KAH7839455.1"/>
    <property type="molecule type" value="Genomic_DNA"/>
</dbReference>
<protein>
    <submittedName>
        <fullName evidence="1">Uncharacterized protein</fullName>
    </submittedName>
</protein>